<proteinExistence type="predicted"/>
<dbReference type="AlphaFoldDB" id="A0A820ANY0"/>
<reference evidence="2" key="1">
    <citation type="submission" date="2021-02" db="EMBL/GenBank/DDBJ databases">
        <authorList>
            <person name="Nowell W R."/>
        </authorList>
    </citation>
    <scope>NUCLEOTIDE SEQUENCE</scope>
</reference>
<organism evidence="2 3">
    <name type="scientific">Adineta steineri</name>
    <dbReference type="NCBI Taxonomy" id="433720"/>
    <lineage>
        <taxon>Eukaryota</taxon>
        <taxon>Metazoa</taxon>
        <taxon>Spiralia</taxon>
        <taxon>Gnathifera</taxon>
        <taxon>Rotifera</taxon>
        <taxon>Eurotatoria</taxon>
        <taxon>Bdelloidea</taxon>
        <taxon>Adinetida</taxon>
        <taxon>Adinetidae</taxon>
        <taxon>Adineta</taxon>
    </lineage>
</organism>
<sequence>AYDDDNIQDRILIVRYQKYKTWLYVILTVCFYILFYIYLIKTKSTTVIISDITFDTCTKLYAEHYQTLSCPCSTIIIPYENFTLNKTRHYGVWDIRTTAYLQFEFLSNFCSLSKEMISEIQIDINNNKLVTLYLLSQKQIQIQINGTIDYLKNSARSRMITFFNYLENTRLVNQYLNNLFITNWSTKVNYTKYFQQCSPSICSYSKVERAELVYVMTLFISLYGDLTVILHLITSFFIDIIVKWKCFSKSTNENSAVEQRLNKLKFVQTINRLSLFKNINDRTEQSIKNQKVITCVYLIVLIGDVL</sequence>
<gene>
    <name evidence="2" type="ORF">OXD698_LOCUS40144</name>
</gene>
<comment type="caution">
    <text evidence="2">The sequence shown here is derived from an EMBL/GenBank/DDBJ whole genome shotgun (WGS) entry which is preliminary data.</text>
</comment>
<keyword evidence="1" id="KW-0812">Transmembrane</keyword>
<evidence type="ECO:0000313" key="3">
    <source>
        <dbReference type="Proteomes" id="UP000663844"/>
    </source>
</evidence>
<evidence type="ECO:0000313" key="2">
    <source>
        <dbReference type="EMBL" id="CAF4188413.1"/>
    </source>
</evidence>
<keyword evidence="1" id="KW-1133">Transmembrane helix</keyword>
<protein>
    <submittedName>
        <fullName evidence="2">Uncharacterized protein</fullName>
    </submittedName>
</protein>
<feature type="transmembrane region" description="Helical" evidence="1">
    <location>
        <begin position="21"/>
        <end position="40"/>
    </location>
</feature>
<name>A0A820ANY0_9BILA</name>
<accession>A0A820ANY0</accession>
<dbReference type="EMBL" id="CAJOAZ010008636">
    <property type="protein sequence ID" value="CAF4188413.1"/>
    <property type="molecule type" value="Genomic_DNA"/>
</dbReference>
<evidence type="ECO:0000256" key="1">
    <source>
        <dbReference type="SAM" id="Phobius"/>
    </source>
</evidence>
<dbReference type="Proteomes" id="UP000663844">
    <property type="component" value="Unassembled WGS sequence"/>
</dbReference>
<feature type="non-terminal residue" evidence="2">
    <location>
        <position position="1"/>
    </location>
</feature>
<keyword evidence="1" id="KW-0472">Membrane</keyword>